<name>A0A8X6NNC2_NEPPI</name>
<accession>A0A8X6NNC2</accession>
<feature type="region of interest" description="Disordered" evidence="1">
    <location>
        <begin position="50"/>
        <end position="69"/>
    </location>
</feature>
<organism evidence="2 3">
    <name type="scientific">Nephila pilipes</name>
    <name type="common">Giant wood spider</name>
    <name type="synonym">Nephila maculata</name>
    <dbReference type="NCBI Taxonomy" id="299642"/>
    <lineage>
        <taxon>Eukaryota</taxon>
        <taxon>Metazoa</taxon>
        <taxon>Ecdysozoa</taxon>
        <taxon>Arthropoda</taxon>
        <taxon>Chelicerata</taxon>
        <taxon>Arachnida</taxon>
        <taxon>Araneae</taxon>
        <taxon>Araneomorphae</taxon>
        <taxon>Entelegynae</taxon>
        <taxon>Araneoidea</taxon>
        <taxon>Nephilidae</taxon>
        <taxon>Nephila</taxon>
    </lineage>
</organism>
<protein>
    <submittedName>
        <fullName evidence="2">Uncharacterized protein</fullName>
    </submittedName>
</protein>
<feature type="compositionally biased region" description="Basic and acidic residues" evidence="1">
    <location>
        <begin position="7"/>
        <end position="20"/>
    </location>
</feature>
<keyword evidence="3" id="KW-1185">Reference proteome</keyword>
<proteinExistence type="predicted"/>
<sequence length="69" mass="7411">MSSSDEEITKCDRFSEKHESHECEPIDLSIYATLDAASHSGGPSIINLPFSEGSLSDRQSVGPSYLPGP</sequence>
<evidence type="ECO:0000313" key="2">
    <source>
        <dbReference type="EMBL" id="GFT22363.1"/>
    </source>
</evidence>
<comment type="caution">
    <text evidence="2">The sequence shown here is derived from an EMBL/GenBank/DDBJ whole genome shotgun (WGS) entry which is preliminary data.</text>
</comment>
<evidence type="ECO:0000313" key="3">
    <source>
        <dbReference type="Proteomes" id="UP000887013"/>
    </source>
</evidence>
<feature type="region of interest" description="Disordered" evidence="1">
    <location>
        <begin position="1"/>
        <end position="20"/>
    </location>
</feature>
<dbReference type="AlphaFoldDB" id="A0A8X6NNC2"/>
<dbReference type="Proteomes" id="UP000887013">
    <property type="component" value="Unassembled WGS sequence"/>
</dbReference>
<feature type="compositionally biased region" description="Polar residues" evidence="1">
    <location>
        <begin position="53"/>
        <end position="62"/>
    </location>
</feature>
<dbReference type="EMBL" id="BMAW01106066">
    <property type="protein sequence ID" value="GFT22363.1"/>
    <property type="molecule type" value="Genomic_DNA"/>
</dbReference>
<gene>
    <name evidence="2" type="ORF">NPIL_535481</name>
</gene>
<feature type="non-terminal residue" evidence="2">
    <location>
        <position position="69"/>
    </location>
</feature>
<evidence type="ECO:0000256" key="1">
    <source>
        <dbReference type="SAM" id="MobiDB-lite"/>
    </source>
</evidence>
<reference evidence="2" key="1">
    <citation type="submission" date="2020-08" db="EMBL/GenBank/DDBJ databases">
        <title>Multicomponent nature underlies the extraordinary mechanical properties of spider dragline silk.</title>
        <authorList>
            <person name="Kono N."/>
            <person name="Nakamura H."/>
            <person name="Mori M."/>
            <person name="Yoshida Y."/>
            <person name="Ohtoshi R."/>
            <person name="Malay A.D."/>
            <person name="Moran D.A.P."/>
            <person name="Tomita M."/>
            <person name="Numata K."/>
            <person name="Arakawa K."/>
        </authorList>
    </citation>
    <scope>NUCLEOTIDE SEQUENCE</scope>
</reference>